<dbReference type="InterPro" id="IPR015815">
    <property type="entry name" value="HIBADH-related"/>
</dbReference>
<dbReference type="GO" id="GO:0016491">
    <property type="term" value="F:oxidoreductase activity"/>
    <property type="evidence" value="ECO:0007669"/>
    <property type="project" value="UniProtKB-KW"/>
</dbReference>
<proteinExistence type="predicted"/>
<dbReference type="InterPro" id="IPR013328">
    <property type="entry name" value="6PGD_dom2"/>
</dbReference>
<dbReference type="AlphaFoldDB" id="A0AA86MZI1"/>
<dbReference type="Pfam" id="PF03446">
    <property type="entry name" value="NAD_binding_2"/>
    <property type="match status" value="1"/>
</dbReference>
<feature type="active site" evidence="3">
    <location>
        <position position="170"/>
    </location>
</feature>
<sequence length="292" mass="31717">MSLTIAVLGGGLMGRPMALRLKACGHDLRLYNRTSRKVEDLGRQGILVASHPMQAIEAARVVILMLADAPAIHAVLDQLDGKFPFEGKTVIQMGTISPEESRACERRIVTLGGDYLEAPVLGSLAEAKEGRLLVMVGAKPEQFAEWRELLACFGPDPRHLGTVGQAALVKLALNQLIASHIAALSLSLGLIQRSGVPVESFMALLRESALFAPMFDKKLPRLLDRRYDHPNFSARHLLKDIDLCRETAARLNVQTGGLDGVRALVAETVRQGWGDADYSALFEVISPIQPEG</sequence>
<dbReference type="Proteomes" id="UP001179121">
    <property type="component" value="Chromosome"/>
</dbReference>
<dbReference type="RefSeq" id="WP_289268666.1">
    <property type="nucleotide sequence ID" value="NZ_OX365700.1"/>
</dbReference>
<feature type="domain" description="6-phosphogluconate dehydrogenase NADP-binding" evidence="4">
    <location>
        <begin position="4"/>
        <end position="155"/>
    </location>
</feature>
<gene>
    <name evidence="6" type="ORF">DNFV4_02337</name>
</gene>
<dbReference type="InterPro" id="IPR008927">
    <property type="entry name" value="6-PGluconate_DH-like_C_sf"/>
</dbReference>
<dbReference type="KEGG" id="nti:DNFV4_02337"/>
<accession>A0AA86MZI1</accession>
<dbReference type="PIRSF" id="PIRSF000103">
    <property type="entry name" value="HIBADH"/>
    <property type="match status" value="1"/>
</dbReference>
<evidence type="ECO:0000256" key="1">
    <source>
        <dbReference type="ARBA" id="ARBA00023002"/>
    </source>
</evidence>
<dbReference type="Gene3D" id="1.10.1040.10">
    <property type="entry name" value="N-(1-d-carboxylethyl)-l-norvaline Dehydrogenase, domain 2"/>
    <property type="match status" value="1"/>
</dbReference>
<dbReference type="Gene3D" id="3.40.50.720">
    <property type="entry name" value="NAD(P)-binding Rossmann-like Domain"/>
    <property type="match status" value="1"/>
</dbReference>
<dbReference type="GO" id="GO:0050661">
    <property type="term" value="F:NADP binding"/>
    <property type="evidence" value="ECO:0007669"/>
    <property type="project" value="InterPro"/>
</dbReference>
<evidence type="ECO:0000259" key="5">
    <source>
        <dbReference type="Pfam" id="PF14833"/>
    </source>
</evidence>
<keyword evidence="2" id="KW-0520">NAD</keyword>
<dbReference type="SUPFAM" id="SSF48179">
    <property type="entry name" value="6-phosphogluconate dehydrogenase C-terminal domain-like"/>
    <property type="match status" value="1"/>
</dbReference>
<dbReference type="Pfam" id="PF14833">
    <property type="entry name" value="NAD_binding_11"/>
    <property type="match status" value="1"/>
</dbReference>
<evidence type="ECO:0000313" key="6">
    <source>
        <dbReference type="EMBL" id="CAI4031914.1"/>
    </source>
</evidence>
<dbReference type="EMBL" id="OX365700">
    <property type="protein sequence ID" value="CAI4031914.1"/>
    <property type="molecule type" value="Genomic_DNA"/>
</dbReference>
<organism evidence="6 7">
    <name type="scientific">Nitrospira tepida</name>
    <dbReference type="NCBI Taxonomy" id="2973512"/>
    <lineage>
        <taxon>Bacteria</taxon>
        <taxon>Pseudomonadati</taxon>
        <taxon>Nitrospirota</taxon>
        <taxon>Nitrospiria</taxon>
        <taxon>Nitrospirales</taxon>
        <taxon>Nitrospiraceae</taxon>
        <taxon>Nitrospira</taxon>
    </lineage>
</organism>
<dbReference type="PANTHER" id="PTHR43580">
    <property type="entry name" value="OXIDOREDUCTASE GLYR1-RELATED"/>
    <property type="match status" value="1"/>
</dbReference>
<name>A0AA86MZI1_9BACT</name>
<feature type="domain" description="3-hydroxyisobutyrate dehydrogenase-like NAD-binding" evidence="5">
    <location>
        <begin position="164"/>
        <end position="284"/>
    </location>
</feature>
<dbReference type="InterPro" id="IPR051265">
    <property type="entry name" value="HIBADH-related_NP60_sf"/>
</dbReference>
<keyword evidence="1" id="KW-0560">Oxidoreductase</keyword>
<keyword evidence="7" id="KW-1185">Reference proteome</keyword>
<dbReference type="InterPro" id="IPR029154">
    <property type="entry name" value="HIBADH-like_NADP-bd"/>
</dbReference>
<dbReference type="PANTHER" id="PTHR43580:SF9">
    <property type="entry name" value="GLYOXYLATE_SUCCINIC SEMIALDEHYDE REDUCTASE 1"/>
    <property type="match status" value="1"/>
</dbReference>
<dbReference type="InterPro" id="IPR036291">
    <property type="entry name" value="NAD(P)-bd_dom_sf"/>
</dbReference>
<dbReference type="SUPFAM" id="SSF51735">
    <property type="entry name" value="NAD(P)-binding Rossmann-fold domains"/>
    <property type="match status" value="1"/>
</dbReference>
<protein>
    <submittedName>
        <fullName evidence="6">2-hydroxy-3-oxopropionate reductase</fullName>
    </submittedName>
</protein>
<reference evidence="6" key="1">
    <citation type="submission" date="2022-10" db="EMBL/GenBank/DDBJ databases">
        <authorList>
            <person name="Koch H."/>
        </authorList>
    </citation>
    <scope>NUCLEOTIDE SEQUENCE</scope>
    <source>
        <strain evidence="6">DNF</strain>
    </source>
</reference>
<evidence type="ECO:0000256" key="3">
    <source>
        <dbReference type="PIRSR" id="PIRSR000103-1"/>
    </source>
</evidence>
<evidence type="ECO:0000259" key="4">
    <source>
        <dbReference type="Pfam" id="PF03446"/>
    </source>
</evidence>
<dbReference type="GO" id="GO:0051287">
    <property type="term" value="F:NAD binding"/>
    <property type="evidence" value="ECO:0007669"/>
    <property type="project" value="InterPro"/>
</dbReference>
<evidence type="ECO:0000256" key="2">
    <source>
        <dbReference type="ARBA" id="ARBA00023027"/>
    </source>
</evidence>
<evidence type="ECO:0000313" key="7">
    <source>
        <dbReference type="Proteomes" id="UP001179121"/>
    </source>
</evidence>
<dbReference type="InterPro" id="IPR006115">
    <property type="entry name" value="6PGDH_NADP-bd"/>
</dbReference>